<dbReference type="Gene3D" id="3.90.70.10">
    <property type="entry name" value="Cysteine proteinases"/>
    <property type="match status" value="1"/>
</dbReference>
<evidence type="ECO:0000313" key="1">
    <source>
        <dbReference type="EMBL" id="VFJ75040.1"/>
    </source>
</evidence>
<reference evidence="1" key="1">
    <citation type="submission" date="2019-02" db="EMBL/GenBank/DDBJ databases">
        <authorList>
            <person name="Gruber-Vodicka R. H."/>
            <person name="Seah K. B. B."/>
        </authorList>
    </citation>
    <scope>NUCLEOTIDE SEQUENCE</scope>
    <source>
        <strain evidence="1">BECK_BZ131</strain>
    </source>
</reference>
<proteinExistence type="predicted"/>
<gene>
    <name evidence="1" type="ORF">BECKFW1821C_GA0114237_10687</name>
</gene>
<name>A0A450TZ16_9GAMM</name>
<sequence length="61" mass="7019">MENTKPRYTALQYLSLVARHHGIQAGIEKLIHEYSLEGQEPNRDRLLRIAREIGLEASFNA</sequence>
<organism evidence="1">
    <name type="scientific">Candidatus Kentrum sp. FW</name>
    <dbReference type="NCBI Taxonomy" id="2126338"/>
    <lineage>
        <taxon>Bacteria</taxon>
        <taxon>Pseudomonadati</taxon>
        <taxon>Pseudomonadota</taxon>
        <taxon>Gammaproteobacteria</taxon>
        <taxon>Candidatus Kentrum</taxon>
    </lineage>
</organism>
<protein>
    <submittedName>
        <fullName evidence="1">Uncharacterized protein</fullName>
    </submittedName>
</protein>
<dbReference type="EMBL" id="CAADFE010000068">
    <property type="protein sequence ID" value="VFJ75040.1"/>
    <property type="molecule type" value="Genomic_DNA"/>
</dbReference>
<dbReference type="AlphaFoldDB" id="A0A450TZ16"/>
<accession>A0A450TZ16</accession>